<dbReference type="AlphaFoldDB" id="A0A915L676"/>
<accession>A0A915L676</accession>
<dbReference type="Proteomes" id="UP000887565">
    <property type="component" value="Unplaced"/>
</dbReference>
<sequence length="59" mass="6760">MIQITRFEKWFETVYKIGSKWDKLQCQTSCPNPGIGPVVQRDIQLLAHQSKGTNLGGRR</sequence>
<dbReference type="WBParaSite" id="nRc.2.0.1.t46018-RA">
    <property type="protein sequence ID" value="nRc.2.0.1.t46018-RA"/>
    <property type="gene ID" value="nRc.2.0.1.g46018"/>
</dbReference>
<proteinExistence type="predicted"/>
<evidence type="ECO:0000313" key="1">
    <source>
        <dbReference type="Proteomes" id="UP000887565"/>
    </source>
</evidence>
<name>A0A915L676_ROMCU</name>
<reference evidence="2" key="1">
    <citation type="submission" date="2022-11" db="UniProtKB">
        <authorList>
            <consortium name="WormBaseParasite"/>
        </authorList>
    </citation>
    <scope>IDENTIFICATION</scope>
</reference>
<protein>
    <submittedName>
        <fullName evidence="2">Uncharacterized protein</fullName>
    </submittedName>
</protein>
<evidence type="ECO:0000313" key="2">
    <source>
        <dbReference type="WBParaSite" id="nRc.2.0.1.t46018-RA"/>
    </source>
</evidence>
<keyword evidence="1" id="KW-1185">Reference proteome</keyword>
<organism evidence="1 2">
    <name type="scientific">Romanomermis culicivorax</name>
    <name type="common">Nematode worm</name>
    <dbReference type="NCBI Taxonomy" id="13658"/>
    <lineage>
        <taxon>Eukaryota</taxon>
        <taxon>Metazoa</taxon>
        <taxon>Ecdysozoa</taxon>
        <taxon>Nematoda</taxon>
        <taxon>Enoplea</taxon>
        <taxon>Dorylaimia</taxon>
        <taxon>Mermithida</taxon>
        <taxon>Mermithoidea</taxon>
        <taxon>Mermithidae</taxon>
        <taxon>Romanomermis</taxon>
    </lineage>
</organism>